<dbReference type="RefSeq" id="WP_096893067.1">
    <property type="nucleotide sequence ID" value="NZ_BAOS01000005.1"/>
</dbReference>
<name>A0A286TVJ5_9BACT</name>
<keyword evidence="2" id="KW-0812">Transmembrane</keyword>
<feature type="coiled-coil region" evidence="1">
    <location>
        <begin position="100"/>
        <end position="158"/>
    </location>
</feature>
<keyword evidence="4" id="KW-1185">Reference proteome</keyword>
<accession>A0A286TVJ5</accession>
<organism evidence="3 4">
    <name type="scientific">Candidatus Scalindua japonica</name>
    <dbReference type="NCBI Taxonomy" id="1284222"/>
    <lineage>
        <taxon>Bacteria</taxon>
        <taxon>Pseudomonadati</taxon>
        <taxon>Planctomycetota</taxon>
        <taxon>Candidatus Brocadiia</taxon>
        <taxon>Candidatus Brocadiales</taxon>
        <taxon>Candidatus Scalinduaceae</taxon>
        <taxon>Candidatus Scalindua</taxon>
    </lineage>
</organism>
<gene>
    <name evidence="3" type="ORF">SCALIN_C05_0012</name>
</gene>
<sequence length="195" mass="22418">MKLTQDEKFKRVLVAGGALVIICIVCLFVSIRFADRYRNKVVQTILLEQRVEDLNQEIKKLDIKTKELEAVRYGLSVEKGQIIKDYATIKEKYTSLATTIKILEKDVSEIQKVIKLVENRTQDPIIGDVDISREETQLRELRDRNDELVSKLAAESREKMILKIALESQANRLGISENYDPELKTILKNLVTSLQ</sequence>
<evidence type="ECO:0000313" key="4">
    <source>
        <dbReference type="Proteomes" id="UP000218542"/>
    </source>
</evidence>
<comment type="caution">
    <text evidence="3">The sequence shown here is derived from an EMBL/GenBank/DDBJ whole genome shotgun (WGS) entry which is preliminary data.</text>
</comment>
<evidence type="ECO:0000256" key="2">
    <source>
        <dbReference type="SAM" id="Phobius"/>
    </source>
</evidence>
<keyword evidence="2" id="KW-1133">Transmembrane helix</keyword>
<evidence type="ECO:0000256" key="1">
    <source>
        <dbReference type="SAM" id="Coils"/>
    </source>
</evidence>
<protein>
    <submittedName>
        <fullName evidence="3">Cation/multidrug efflux pump</fullName>
    </submittedName>
</protein>
<dbReference type="AlphaFoldDB" id="A0A286TVJ5"/>
<dbReference type="Proteomes" id="UP000218542">
    <property type="component" value="Unassembled WGS sequence"/>
</dbReference>
<feature type="coiled-coil region" evidence="1">
    <location>
        <begin position="44"/>
        <end position="71"/>
    </location>
</feature>
<dbReference type="EMBL" id="BAOS01000005">
    <property type="protein sequence ID" value="GAX59927.1"/>
    <property type="molecule type" value="Genomic_DNA"/>
</dbReference>
<proteinExistence type="predicted"/>
<keyword evidence="1" id="KW-0175">Coiled coil</keyword>
<evidence type="ECO:0000313" key="3">
    <source>
        <dbReference type="EMBL" id="GAX59927.1"/>
    </source>
</evidence>
<feature type="transmembrane region" description="Helical" evidence="2">
    <location>
        <begin position="12"/>
        <end position="34"/>
    </location>
</feature>
<reference evidence="3 4" key="1">
    <citation type="journal article" date="2017" name="Environ. Microbiol. Rep.">
        <title>Genetic diversity of marine anaerobic ammonium-oxidizing bacteria as revealed by genomic and proteomic analyses of 'Candidatus Scalindua japonica'.</title>
        <authorList>
            <person name="Oshiki M."/>
            <person name="Mizuto K."/>
            <person name="Kimura Z."/>
            <person name="Kindaichi T."/>
            <person name="Satoh H."/>
            <person name="Okabe S."/>
        </authorList>
    </citation>
    <scope>NUCLEOTIDE SEQUENCE [LARGE SCALE GENOMIC DNA]</scope>
    <source>
        <strain evidence="4">husup-a2</strain>
    </source>
</reference>
<keyword evidence="2" id="KW-0472">Membrane</keyword>